<dbReference type="GO" id="GO:0141221">
    <property type="term" value="F:histone deacetylase activity, hydrolytic mechanism"/>
    <property type="evidence" value="ECO:0007669"/>
    <property type="project" value="UniProtKB-EC"/>
</dbReference>
<evidence type="ECO:0000313" key="17">
    <source>
        <dbReference type="Proteomes" id="UP000046395"/>
    </source>
</evidence>
<keyword evidence="8 11" id="KW-0539">Nucleus</keyword>
<evidence type="ECO:0000256" key="10">
    <source>
        <dbReference type="ARBA" id="ARBA00061569"/>
    </source>
</evidence>
<feature type="active site" description="Proton acceptor" evidence="12">
    <location>
        <position position="152"/>
    </location>
</feature>
<dbReference type="GO" id="GO:0000118">
    <property type="term" value="C:histone deacetylase complex"/>
    <property type="evidence" value="ECO:0007669"/>
    <property type="project" value="UniProtKB-ARBA"/>
</dbReference>
<feature type="binding site" evidence="13">
    <location>
        <position position="160"/>
    </location>
    <ligand>
        <name>substrate</name>
    </ligand>
</feature>
<evidence type="ECO:0000256" key="7">
    <source>
        <dbReference type="ARBA" id="ARBA00023163"/>
    </source>
</evidence>
<evidence type="ECO:0000256" key="9">
    <source>
        <dbReference type="ARBA" id="ARBA00048287"/>
    </source>
</evidence>
<dbReference type="STRING" id="70415.A0A5S6QC20"/>
<evidence type="ECO:0000256" key="8">
    <source>
        <dbReference type="ARBA" id="ARBA00023242"/>
    </source>
</evidence>
<dbReference type="InterPro" id="IPR023801">
    <property type="entry name" value="His_deacetylse_dom"/>
</dbReference>
<sequence>MMTEEVHEELVSQTVARNFKRHVVYYYDPLIGNYYYGKGHLMKPHRMRMAHSLISAYGLCNHMLVLRPHEATFKELTQFHSDDYIKFLQDVSNDLEGSEKYLQKFNVGDDCPVFCGLIEFCRKSAGGSIDAAHRLNTKSSLIGINWSGGLHHAKRWEASGFCYVNDIVLGILELLISYQRVMYIDIDCHHGDGVEEAFYTTDRVLTLSFHKGGEFFPGTGDIRDIGLENGTYYAINVPLKEGITDSTYETVFCPIVQHAIDRFKPEAIVMQCGADSLTGDRLGCFNLTIQGHGQCVKFVREQNIPFMLVGGGGYTIRNVSRCWTYETSLAVGVSLPNDLPFNEFLDYYMPDYSLHISPSNMTNANSNEHLKNIVRCVLQNIHSMPGCPSVGLHTARESFTSFLKEEDGDREVDHADEHLPEYIVNESISHEGEFYESENENRGESSATSIIGNESEADADVSAESKANDDNLELVITIPFGNSGGKYEVEVRALQNTDDSMDVAVEESEGNHSGGVPTER</sequence>
<evidence type="ECO:0000313" key="18">
    <source>
        <dbReference type="WBParaSite" id="TMUE_1000004744.1"/>
    </source>
</evidence>
<evidence type="ECO:0000256" key="2">
    <source>
        <dbReference type="ARBA" id="ARBA00012111"/>
    </source>
</evidence>
<evidence type="ECO:0000256" key="15">
    <source>
        <dbReference type="SAM" id="MobiDB-lite"/>
    </source>
</evidence>
<dbReference type="GO" id="GO:0046872">
    <property type="term" value="F:metal ion binding"/>
    <property type="evidence" value="ECO:0007669"/>
    <property type="project" value="UniProtKB-KW"/>
</dbReference>
<dbReference type="WBParaSite" id="TMUE_1000004744.1">
    <property type="protein sequence ID" value="TMUE_1000004744.1"/>
    <property type="gene ID" value="WBGene00295497"/>
</dbReference>
<dbReference type="InterPro" id="IPR037138">
    <property type="entry name" value="His_deacetylse_dom_sf"/>
</dbReference>
<feature type="binding site" evidence="14">
    <location>
        <position position="189"/>
    </location>
    <ligand>
        <name>a divalent metal cation</name>
        <dbReference type="ChEBI" id="CHEBI:60240"/>
    </ligand>
</feature>
<evidence type="ECO:0000256" key="12">
    <source>
        <dbReference type="PIRSR" id="PIRSR037913-1"/>
    </source>
</evidence>
<keyword evidence="14" id="KW-0479">Metal-binding</keyword>
<evidence type="ECO:0000256" key="6">
    <source>
        <dbReference type="ARBA" id="ARBA00023015"/>
    </source>
</evidence>
<dbReference type="PRINTS" id="PR01271">
    <property type="entry name" value="HISDACETLASE"/>
</dbReference>
<evidence type="ECO:0000256" key="13">
    <source>
        <dbReference type="PIRSR" id="PIRSR037913-2"/>
    </source>
</evidence>
<dbReference type="Proteomes" id="UP000046395">
    <property type="component" value="Unassembled WGS sequence"/>
</dbReference>
<comment type="similarity">
    <text evidence="10 11">Belongs to the histone deacetylase family. HD Type 1 subfamily.</text>
</comment>
<evidence type="ECO:0000256" key="1">
    <source>
        <dbReference type="ARBA" id="ARBA00004123"/>
    </source>
</evidence>
<keyword evidence="4 11" id="KW-0378">Hydrolase</keyword>
<dbReference type="GO" id="GO:0040029">
    <property type="term" value="P:epigenetic regulation of gene expression"/>
    <property type="evidence" value="ECO:0007669"/>
    <property type="project" value="TreeGrafter"/>
</dbReference>
<accession>A0A5S6QC20</accession>
<protein>
    <recommendedName>
        <fullName evidence="2 11">Histone deacetylase</fullName>
        <ecNumber evidence="2 11">3.5.1.98</ecNumber>
    </recommendedName>
</protein>
<dbReference type="SUPFAM" id="SSF52768">
    <property type="entry name" value="Arginase/deacetylase"/>
    <property type="match status" value="1"/>
</dbReference>
<evidence type="ECO:0000256" key="14">
    <source>
        <dbReference type="PIRSR" id="PIRSR037913-3"/>
    </source>
</evidence>
<keyword evidence="17" id="KW-1185">Reference proteome</keyword>
<feature type="domain" description="Histone deacetylase" evidence="16">
    <location>
        <begin position="40"/>
        <end position="328"/>
    </location>
</feature>
<feature type="binding site" evidence="13">
    <location>
        <position position="110"/>
    </location>
    <ligand>
        <name>substrate</name>
    </ligand>
</feature>
<dbReference type="InterPro" id="IPR023696">
    <property type="entry name" value="Ureohydrolase_dom_sf"/>
</dbReference>
<name>A0A5S6QC20_TRIMR</name>
<feature type="binding site" evidence="13">
    <location>
        <position position="314"/>
    </location>
    <ligand>
        <name>substrate</name>
    </ligand>
</feature>
<evidence type="ECO:0000256" key="3">
    <source>
        <dbReference type="ARBA" id="ARBA00022491"/>
    </source>
</evidence>
<dbReference type="FunFam" id="3.40.800.20:FF:000001">
    <property type="entry name" value="Histone deacetylase"/>
    <property type="match status" value="1"/>
</dbReference>
<dbReference type="CDD" id="cd09991">
    <property type="entry name" value="HDAC_classI"/>
    <property type="match status" value="1"/>
</dbReference>
<evidence type="ECO:0000259" key="16">
    <source>
        <dbReference type="Pfam" id="PF00850"/>
    </source>
</evidence>
<dbReference type="PIRSF" id="PIRSF037913">
    <property type="entry name" value="His_deacetylse_1"/>
    <property type="match status" value="1"/>
</dbReference>
<evidence type="ECO:0000256" key="5">
    <source>
        <dbReference type="ARBA" id="ARBA00022853"/>
    </source>
</evidence>
<feature type="binding site" evidence="14">
    <location>
        <position position="275"/>
    </location>
    <ligand>
        <name>a divalent metal cation</name>
        <dbReference type="ChEBI" id="CHEBI:60240"/>
    </ligand>
</feature>
<comment type="subcellular location">
    <subcellularLocation>
        <location evidence="1 11">Nucleus</location>
    </subcellularLocation>
</comment>
<dbReference type="PANTHER" id="PTHR10625:SF10">
    <property type="entry name" value="HISTONE DEACETYLASE HDAC1"/>
    <property type="match status" value="1"/>
</dbReference>
<dbReference type="Pfam" id="PF00850">
    <property type="entry name" value="Hist_deacetyl"/>
    <property type="match status" value="1"/>
</dbReference>
<keyword evidence="6 11" id="KW-0805">Transcription regulation</keyword>
<organism evidence="17 18">
    <name type="scientific">Trichuris muris</name>
    <name type="common">Mouse whipworm</name>
    <dbReference type="NCBI Taxonomy" id="70415"/>
    <lineage>
        <taxon>Eukaryota</taxon>
        <taxon>Metazoa</taxon>
        <taxon>Ecdysozoa</taxon>
        <taxon>Nematoda</taxon>
        <taxon>Enoplea</taxon>
        <taxon>Dorylaimia</taxon>
        <taxon>Trichinellida</taxon>
        <taxon>Trichuridae</taxon>
        <taxon>Trichuris</taxon>
    </lineage>
</organism>
<dbReference type="InterPro" id="IPR000286">
    <property type="entry name" value="HDACs"/>
</dbReference>
<comment type="catalytic activity">
    <reaction evidence="9 11">
        <text>N(6)-acetyl-L-lysyl-[histone] + H2O = L-lysyl-[histone] + acetate</text>
        <dbReference type="Rhea" id="RHEA:58196"/>
        <dbReference type="Rhea" id="RHEA-COMP:9845"/>
        <dbReference type="Rhea" id="RHEA-COMP:11338"/>
        <dbReference type="ChEBI" id="CHEBI:15377"/>
        <dbReference type="ChEBI" id="CHEBI:29969"/>
        <dbReference type="ChEBI" id="CHEBI:30089"/>
        <dbReference type="ChEBI" id="CHEBI:61930"/>
        <dbReference type="EC" id="3.5.1.98"/>
    </reaction>
</comment>
<dbReference type="PANTHER" id="PTHR10625">
    <property type="entry name" value="HISTONE DEACETYLASE HDAC1-RELATED"/>
    <property type="match status" value="1"/>
</dbReference>
<evidence type="ECO:0000256" key="4">
    <source>
        <dbReference type="ARBA" id="ARBA00022801"/>
    </source>
</evidence>
<keyword evidence="3" id="KW-0678">Repressor</keyword>
<proteinExistence type="inferred from homology"/>
<dbReference type="Gene3D" id="3.40.800.20">
    <property type="entry name" value="Histone deacetylase domain"/>
    <property type="match status" value="1"/>
</dbReference>
<evidence type="ECO:0000256" key="11">
    <source>
        <dbReference type="PIRNR" id="PIRNR037913"/>
    </source>
</evidence>
<dbReference type="AlphaFoldDB" id="A0A5S6QC20"/>
<dbReference type="EC" id="3.5.1.98" evidence="2 11"/>
<dbReference type="PRINTS" id="PR01270">
    <property type="entry name" value="HDASUPER"/>
</dbReference>
<keyword evidence="5 11" id="KW-0156">Chromatin regulator</keyword>
<reference evidence="18" key="1">
    <citation type="submission" date="2019-12" db="UniProtKB">
        <authorList>
            <consortium name="WormBaseParasite"/>
        </authorList>
    </citation>
    <scope>IDENTIFICATION</scope>
</reference>
<feature type="region of interest" description="Disordered" evidence="15">
    <location>
        <begin position="498"/>
        <end position="520"/>
    </location>
</feature>
<feature type="compositionally biased region" description="Acidic residues" evidence="15">
    <location>
        <begin position="499"/>
        <end position="508"/>
    </location>
</feature>
<feature type="binding site" evidence="14">
    <location>
        <position position="187"/>
    </location>
    <ligand>
        <name>a divalent metal cation</name>
        <dbReference type="ChEBI" id="CHEBI:60240"/>
    </ligand>
</feature>
<dbReference type="InterPro" id="IPR003084">
    <property type="entry name" value="HDAC_I/II"/>
</dbReference>
<keyword evidence="7 11" id="KW-0804">Transcription</keyword>